<dbReference type="Pfam" id="PF16183">
    <property type="entry name" value="Kinesin_assoc"/>
    <property type="match status" value="1"/>
</dbReference>
<keyword evidence="2" id="KW-0963">Cytoplasm</keyword>
<dbReference type="PANTHER" id="PTHR47117:SF1">
    <property type="entry name" value="STAR-RELATED LIPID TRANSFER PROTEIN 9"/>
    <property type="match status" value="1"/>
</dbReference>
<keyword evidence="3 10" id="KW-0493">Microtubule</keyword>
<evidence type="ECO:0000256" key="3">
    <source>
        <dbReference type="ARBA" id="ARBA00022701"/>
    </source>
</evidence>
<keyword evidence="13" id="KW-1185">Reference proteome</keyword>
<dbReference type="Proteomes" id="UP000694388">
    <property type="component" value="Unplaced"/>
</dbReference>
<dbReference type="GeneTree" id="ENSGT00940000163117"/>
<protein>
    <recommendedName>
        <fullName evidence="10">Kinesin-like protein</fullName>
    </recommendedName>
</protein>
<organism evidence="12 13">
    <name type="scientific">Eptatretus burgeri</name>
    <name type="common">Inshore hagfish</name>
    <dbReference type="NCBI Taxonomy" id="7764"/>
    <lineage>
        <taxon>Eukaryota</taxon>
        <taxon>Metazoa</taxon>
        <taxon>Chordata</taxon>
        <taxon>Craniata</taxon>
        <taxon>Vertebrata</taxon>
        <taxon>Cyclostomata</taxon>
        <taxon>Myxini</taxon>
        <taxon>Myxiniformes</taxon>
        <taxon>Myxinidae</taxon>
        <taxon>Eptatretinae</taxon>
        <taxon>Eptatretus</taxon>
    </lineage>
</organism>
<evidence type="ECO:0000256" key="10">
    <source>
        <dbReference type="RuleBase" id="RU000394"/>
    </source>
</evidence>
<keyword evidence="7 9" id="KW-0505">Motor protein</keyword>
<comment type="subcellular location">
    <subcellularLocation>
        <location evidence="1">Cytoplasm</location>
        <location evidence="1">Cytoskeleton</location>
    </subcellularLocation>
</comment>
<feature type="domain" description="Kinesin motor" evidence="11">
    <location>
        <begin position="3"/>
        <end position="390"/>
    </location>
</feature>
<dbReference type="InterPro" id="IPR032405">
    <property type="entry name" value="Kinesin_assoc"/>
</dbReference>
<dbReference type="AlphaFoldDB" id="A0A8C4QAG7"/>
<dbReference type="PROSITE" id="PS50067">
    <property type="entry name" value="KINESIN_MOTOR_2"/>
    <property type="match status" value="1"/>
</dbReference>
<dbReference type="SMART" id="SM00129">
    <property type="entry name" value="KISc"/>
    <property type="match status" value="1"/>
</dbReference>
<dbReference type="Gene3D" id="3.40.850.10">
    <property type="entry name" value="Kinesin motor domain"/>
    <property type="match status" value="1"/>
</dbReference>
<reference evidence="12" key="2">
    <citation type="submission" date="2025-09" db="UniProtKB">
        <authorList>
            <consortium name="Ensembl"/>
        </authorList>
    </citation>
    <scope>IDENTIFICATION</scope>
</reference>
<name>A0A8C4QAG7_EPTBU</name>
<dbReference type="OMA" id="RICQVRW"/>
<reference evidence="12" key="1">
    <citation type="submission" date="2025-08" db="UniProtKB">
        <authorList>
            <consortium name="Ensembl"/>
        </authorList>
    </citation>
    <scope>IDENTIFICATION</scope>
</reference>
<evidence type="ECO:0000256" key="7">
    <source>
        <dbReference type="ARBA" id="ARBA00023175"/>
    </source>
</evidence>
<dbReference type="InterPro" id="IPR000253">
    <property type="entry name" value="FHA_dom"/>
</dbReference>
<dbReference type="GO" id="GO:0005874">
    <property type="term" value="C:microtubule"/>
    <property type="evidence" value="ECO:0007669"/>
    <property type="project" value="UniProtKB-KW"/>
</dbReference>
<feature type="binding site" evidence="9">
    <location>
        <begin position="101"/>
        <end position="108"/>
    </location>
    <ligand>
        <name>ATP</name>
        <dbReference type="ChEBI" id="CHEBI:30616"/>
    </ligand>
</feature>
<evidence type="ECO:0000256" key="1">
    <source>
        <dbReference type="ARBA" id="ARBA00004245"/>
    </source>
</evidence>
<evidence type="ECO:0000256" key="4">
    <source>
        <dbReference type="ARBA" id="ARBA00022741"/>
    </source>
</evidence>
<dbReference type="Pfam" id="PF00225">
    <property type="entry name" value="Kinesin"/>
    <property type="match status" value="1"/>
</dbReference>
<dbReference type="Pfam" id="PF00498">
    <property type="entry name" value="FHA"/>
    <property type="match status" value="1"/>
</dbReference>
<dbReference type="GO" id="GO:0007018">
    <property type="term" value="P:microtubule-based movement"/>
    <property type="evidence" value="ECO:0007669"/>
    <property type="project" value="InterPro"/>
</dbReference>
<dbReference type="InterPro" id="IPR008984">
    <property type="entry name" value="SMAD_FHA_dom_sf"/>
</dbReference>
<dbReference type="GO" id="GO:0003777">
    <property type="term" value="F:microtubule motor activity"/>
    <property type="evidence" value="ECO:0007669"/>
    <property type="project" value="InterPro"/>
</dbReference>
<proteinExistence type="inferred from homology"/>
<dbReference type="Gene3D" id="2.60.200.20">
    <property type="match status" value="1"/>
</dbReference>
<evidence type="ECO:0000313" key="12">
    <source>
        <dbReference type="Ensembl" id="ENSEBUP00000012484.1"/>
    </source>
</evidence>
<dbReference type="Ensembl" id="ENSEBUT00000013061.1">
    <property type="protein sequence ID" value="ENSEBUP00000012484.1"/>
    <property type="gene ID" value="ENSEBUG00000007936.1"/>
</dbReference>
<dbReference type="GO" id="GO:0008017">
    <property type="term" value="F:microtubule binding"/>
    <property type="evidence" value="ECO:0007669"/>
    <property type="project" value="InterPro"/>
</dbReference>
<dbReference type="GO" id="GO:0005524">
    <property type="term" value="F:ATP binding"/>
    <property type="evidence" value="ECO:0007669"/>
    <property type="project" value="UniProtKB-UniRule"/>
</dbReference>
<keyword evidence="4 9" id="KW-0547">Nucleotide-binding</keyword>
<dbReference type="InterPro" id="IPR019821">
    <property type="entry name" value="Kinesin_motor_CS"/>
</dbReference>
<dbReference type="PANTHER" id="PTHR47117">
    <property type="entry name" value="STAR-RELATED LIPID TRANSFER PROTEIN 9"/>
    <property type="match status" value="1"/>
</dbReference>
<evidence type="ECO:0000256" key="6">
    <source>
        <dbReference type="ARBA" id="ARBA00023054"/>
    </source>
</evidence>
<evidence type="ECO:0000313" key="13">
    <source>
        <dbReference type="Proteomes" id="UP000694388"/>
    </source>
</evidence>
<sequence length="563" mass="61949">MANVKVAVRVRPPSQKEVRTAVPLILDVKEKSIAIRNLKQQRLKFAAPNSSVAEFAFDRCYSSIDPNAPDYASQETLFNELGNQVLDAAFIGFNASLLAYGQTGSGKTYTMVGTPDSLGLIPRICEGIFSRIKSECKSSTSYKVEISFLEIYNEQVRDLLAGRVQKRTSALRVREHPKKGPYVQGLSRHVVPTCSHIAELIEQGIANRTTAATYVHDASSRSHAIFTIHFTQANLQENLPCEVISKLNLVDLAGSERADPNFCRTRIMEGANINRSLVTLGNVISALAENSMLSTSCVGSQHVNLWRDNISDTISQAPPATSGYSLSSISGRRSSHPCYVPYRDSVLTRLLKDSLGGNAKTIVLATISPSSSSFSETMSTLRYAARAKSIVNRPRVNEDPNVRIIRELRQEVERLKDLLRNSGPKVLNPPPNNLIEMLHNSDTKDGKTTIGCSQGSVDLDIVLEPPSIEEFHCTVENQAGVVTLIPKPGSMCSINGRPILHPCQMNHGDILVLGENYTFHFNNPVEAKKSRNPPILLQHIQKNPPGFLELSEDSRVIDLSPNR</sequence>
<dbReference type="InterPro" id="IPR036961">
    <property type="entry name" value="Kinesin_motor_dom_sf"/>
</dbReference>
<keyword evidence="5 9" id="KW-0067">ATP-binding</keyword>
<evidence type="ECO:0000256" key="8">
    <source>
        <dbReference type="ARBA" id="ARBA00023212"/>
    </source>
</evidence>
<evidence type="ECO:0000256" key="2">
    <source>
        <dbReference type="ARBA" id="ARBA00022490"/>
    </source>
</evidence>
<dbReference type="PROSITE" id="PS00411">
    <property type="entry name" value="KINESIN_MOTOR_1"/>
    <property type="match status" value="1"/>
</dbReference>
<evidence type="ECO:0000256" key="5">
    <source>
        <dbReference type="ARBA" id="ARBA00022840"/>
    </source>
</evidence>
<evidence type="ECO:0000259" key="11">
    <source>
        <dbReference type="PROSITE" id="PS50067"/>
    </source>
</evidence>
<comment type="similarity">
    <text evidence="9 10">Belongs to the TRAFAC class myosin-kinesin ATPase superfamily. Kinesin family.</text>
</comment>
<accession>A0A8C4QAG7</accession>
<evidence type="ECO:0000256" key="9">
    <source>
        <dbReference type="PROSITE-ProRule" id="PRU00283"/>
    </source>
</evidence>
<dbReference type="SUPFAM" id="SSF52540">
    <property type="entry name" value="P-loop containing nucleoside triphosphate hydrolases"/>
    <property type="match status" value="1"/>
</dbReference>
<dbReference type="SUPFAM" id="SSF49879">
    <property type="entry name" value="SMAD/FHA domain"/>
    <property type="match status" value="1"/>
</dbReference>
<dbReference type="InterPro" id="IPR027417">
    <property type="entry name" value="P-loop_NTPase"/>
</dbReference>
<dbReference type="PRINTS" id="PR00380">
    <property type="entry name" value="KINESINHEAVY"/>
</dbReference>
<keyword evidence="8" id="KW-0206">Cytoskeleton</keyword>
<dbReference type="InterPro" id="IPR001752">
    <property type="entry name" value="Kinesin_motor_dom"/>
</dbReference>
<keyword evidence="6" id="KW-0175">Coiled coil</keyword>